<proteinExistence type="predicted"/>
<dbReference type="AlphaFoldDB" id="A0A845RC89"/>
<protein>
    <submittedName>
        <fullName evidence="1">Uncharacterized protein</fullName>
    </submittedName>
</protein>
<reference evidence="1 2" key="1">
    <citation type="submission" date="2018-08" db="EMBL/GenBank/DDBJ databases">
        <title>Murine metabolic-syndrome-specific gut microbial biobank.</title>
        <authorList>
            <person name="Liu C."/>
        </authorList>
    </citation>
    <scope>NUCLEOTIDE SEQUENCE [LARGE SCALE GENOMIC DNA]</scope>
    <source>
        <strain evidence="1 2">X69</strain>
    </source>
</reference>
<name>A0A845RC89_9FIRM</name>
<gene>
    <name evidence="1" type="ORF">D3Z39_00380</name>
</gene>
<comment type="caution">
    <text evidence="1">The sequence shown here is derived from an EMBL/GenBank/DDBJ whole genome shotgun (WGS) entry which is preliminary data.</text>
</comment>
<dbReference type="EMBL" id="QXWZ01000001">
    <property type="protein sequence ID" value="NBI77343.1"/>
    <property type="molecule type" value="Genomic_DNA"/>
</dbReference>
<evidence type="ECO:0000313" key="2">
    <source>
        <dbReference type="Proteomes" id="UP000446348"/>
    </source>
</evidence>
<organism evidence="1 2">
    <name type="scientific">Anaerotruncus colihominis</name>
    <dbReference type="NCBI Taxonomy" id="169435"/>
    <lineage>
        <taxon>Bacteria</taxon>
        <taxon>Bacillati</taxon>
        <taxon>Bacillota</taxon>
        <taxon>Clostridia</taxon>
        <taxon>Eubacteriales</taxon>
        <taxon>Oscillospiraceae</taxon>
        <taxon>Anaerotruncus</taxon>
    </lineage>
</organism>
<sequence length="129" mass="16063">MADELIYDEDSVAEEADDYRPPSMAIRRYYDERYKRKVSHVIRGYYHIFCPYGRSHEKRYELWQAMKPRWRSHCRRGWYDPMFIKKLYHSRVRYTSGTMPKGNYYRKITRKSNIGREEEFYFGDHFMED</sequence>
<accession>A0A845RC89</accession>
<dbReference type="RefSeq" id="WP_160208110.1">
    <property type="nucleotide sequence ID" value="NZ_QXWZ01000001.1"/>
</dbReference>
<dbReference type="Proteomes" id="UP000446348">
    <property type="component" value="Unassembled WGS sequence"/>
</dbReference>
<evidence type="ECO:0000313" key="1">
    <source>
        <dbReference type="EMBL" id="NBI77343.1"/>
    </source>
</evidence>